<protein>
    <submittedName>
        <fullName evidence="3">Esterase</fullName>
    </submittedName>
</protein>
<dbReference type="Pfam" id="PF00326">
    <property type="entry name" value="Peptidase_S9"/>
    <property type="match status" value="1"/>
</dbReference>
<organism evidence="3 4">
    <name type="scientific">Phreatobacter cathodiphilus</name>
    <dbReference type="NCBI Taxonomy" id="1868589"/>
    <lineage>
        <taxon>Bacteria</taxon>
        <taxon>Pseudomonadati</taxon>
        <taxon>Pseudomonadota</taxon>
        <taxon>Alphaproteobacteria</taxon>
        <taxon>Hyphomicrobiales</taxon>
        <taxon>Phreatobacteraceae</taxon>
        <taxon>Phreatobacter</taxon>
    </lineage>
</organism>
<proteinExistence type="predicted"/>
<feature type="domain" description="Peptidase S9 prolyl oligopeptidase catalytic" evidence="2">
    <location>
        <begin position="96"/>
        <end position="137"/>
    </location>
</feature>
<evidence type="ECO:0000313" key="4">
    <source>
        <dbReference type="Proteomes" id="UP000237889"/>
    </source>
</evidence>
<sequence length="282" mass="30980">MTTLTYQMPGGNRTVLVTDFAQGRPAPLVIVLHAAEGSSEQIRRYLTWDVIGKRERLLVVYPQGVRGGWNDGRPADGRRFNPLARVDDVGFIRNMVADLNNKGRIDRRRVYLIGVSAGGHMTNRLICEASDLFAAAAPLLATLAARWTFHCAGQPMPVLMVNGTEDPITPWGGRPGGVDPDAALSSVNATFAFFRSRNGCVSAGERPLPEQETSDNSRVHLAEGTGCHHATRLYRVEGGGHHTPTGLERRQRPPIGALLGQQNHDIETDEEIWAFFAEKRRP</sequence>
<evidence type="ECO:0000313" key="3">
    <source>
        <dbReference type="EMBL" id="AVO45801.1"/>
    </source>
</evidence>
<evidence type="ECO:0000259" key="2">
    <source>
        <dbReference type="Pfam" id="PF00326"/>
    </source>
</evidence>
<reference evidence="3 4" key="1">
    <citation type="submission" date="2018-03" db="EMBL/GenBank/DDBJ databases">
        <title>Genome sequencing of Phreatobacter sp.</title>
        <authorList>
            <person name="Kim S.-J."/>
            <person name="Heo J."/>
            <person name="Kwon S.-W."/>
        </authorList>
    </citation>
    <scope>NUCLEOTIDE SEQUENCE [LARGE SCALE GENOMIC DNA]</scope>
    <source>
        <strain evidence="3 4">S-12</strain>
    </source>
</reference>
<dbReference type="EMBL" id="CP027668">
    <property type="protein sequence ID" value="AVO45801.1"/>
    <property type="molecule type" value="Genomic_DNA"/>
</dbReference>
<dbReference type="PANTHER" id="PTHR43037">
    <property type="entry name" value="UNNAMED PRODUCT-RELATED"/>
    <property type="match status" value="1"/>
</dbReference>
<evidence type="ECO:0000256" key="1">
    <source>
        <dbReference type="ARBA" id="ARBA00022729"/>
    </source>
</evidence>
<dbReference type="KEGG" id="phr:C6569_12390"/>
<dbReference type="Proteomes" id="UP000237889">
    <property type="component" value="Chromosome"/>
</dbReference>
<dbReference type="InterPro" id="IPR001375">
    <property type="entry name" value="Peptidase_S9_cat"/>
</dbReference>
<dbReference type="GO" id="GO:0006508">
    <property type="term" value="P:proteolysis"/>
    <property type="evidence" value="ECO:0007669"/>
    <property type="project" value="InterPro"/>
</dbReference>
<name>A0A2S0NCZ5_9HYPH</name>
<accession>A0A2S0NCZ5</accession>
<keyword evidence="1" id="KW-0732">Signal</keyword>
<dbReference type="Gene3D" id="3.40.50.1820">
    <property type="entry name" value="alpha/beta hydrolase"/>
    <property type="match status" value="1"/>
</dbReference>
<dbReference type="InterPro" id="IPR050955">
    <property type="entry name" value="Plant_Biomass_Hydrol_Est"/>
</dbReference>
<dbReference type="PANTHER" id="PTHR43037:SF1">
    <property type="entry name" value="BLL1128 PROTEIN"/>
    <property type="match status" value="1"/>
</dbReference>
<dbReference type="SUPFAM" id="SSF53474">
    <property type="entry name" value="alpha/beta-Hydrolases"/>
    <property type="match status" value="1"/>
</dbReference>
<keyword evidence="4" id="KW-1185">Reference proteome</keyword>
<gene>
    <name evidence="3" type="ORF">C6569_12390</name>
</gene>
<dbReference type="InterPro" id="IPR029058">
    <property type="entry name" value="AB_hydrolase_fold"/>
</dbReference>
<dbReference type="GO" id="GO:0008236">
    <property type="term" value="F:serine-type peptidase activity"/>
    <property type="evidence" value="ECO:0007669"/>
    <property type="project" value="InterPro"/>
</dbReference>
<dbReference type="AlphaFoldDB" id="A0A2S0NCZ5"/>